<feature type="transmembrane region" description="Helical" evidence="1">
    <location>
        <begin position="68"/>
        <end position="88"/>
    </location>
</feature>
<keyword evidence="1" id="KW-0472">Membrane</keyword>
<reference evidence="2 3" key="2">
    <citation type="journal article" date="2011" name="ISME J.">
        <title>RNA-seq reveals cooperative metabolic interactions between two termite-gut spirochete species in co-culture.</title>
        <authorList>
            <person name="Rosenthal A.Z."/>
            <person name="Matson E.G."/>
            <person name="Eldar A."/>
            <person name="Leadbetter J.R."/>
        </authorList>
    </citation>
    <scope>NUCLEOTIDE SEQUENCE [LARGE SCALE GENOMIC DNA]</scope>
    <source>
        <strain evidence="3">ATCC BAA-888 / DSM 13862 / ZAS-9</strain>
    </source>
</reference>
<feature type="transmembrane region" description="Helical" evidence="1">
    <location>
        <begin position="100"/>
        <end position="126"/>
    </location>
</feature>
<evidence type="ECO:0008006" key="4">
    <source>
        <dbReference type="Google" id="ProtNLM"/>
    </source>
</evidence>
<name>F5YC39_LEAAZ</name>
<gene>
    <name evidence="2" type="ordered locus">TREAZ_1759</name>
</gene>
<dbReference type="OrthoDB" id="1027683at2"/>
<accession>F5YC39</accession>
<dbReference type="EMBL" id="CP001841">
    <property type="protein sequence ID" value="AEF80211.1"/>
    <property type="molecule type" value="Genomic_DNA"/>
</dbReference>
<dbReference type="InParanoid" id="F5YC39"/>
<evidence type="ECO:0000256" key="1">
    <source>
        <dbReference type="SAM" id="Phobius"/>
    </source>
</evidence>
<dbReference type="eggNOG" id="ENOG50339F8">
    <property type="taxonomic scope" value="Bacteria"/>
</dbReference>
<keyword evidence="3" id="KW-1185">Reference proteome</keyword>
<feature type="transmembrane region" description="Helical" evidence="1">
    <location>
        <begin position="6"/>
        <end position="25"/>
    </location>
</feature>
<dbReference type="KEGG" id="taz:TREAZ_1759"/>
<feature type="transmembrane region" description="Helical" evidence="1">
    <location>
        <begin position="37"/>
        <end position="56"/>
    </location>
</feature>
<dbReference type="RefSeq" id="WP_015710265.1">
    <property type="nucleotide sequence ID" value="NC_015577.1"/>
</dbReference>
<proteinExistence type="predicted"/>
<keyword evidence="1" id="KW-1133">Transmembrane helix</keyword>
<sequence length="705" mass="80862">MITETLVSLIAIALVLFGGFFYFFYKPAKGVTKELPRIVFFAAVFIAGLMLNWAGVSYFYREGKSPDRIYNFGMILSITLRMFSFYWDREIWSALAREEMFYSIAITLCFSSAVLCTVLFAVHLFLKNLWNTLSIFFLKCSSRKRWIIAGKSVHQETLLASLTPEQRSSTIIIPNEGSEEEKKEYIGHGFLVLNGKFSAALLKKTGFFNSKETTLIAVSEDDVKNLEIARTITEHLNTSSGNAGEKLRFTAHIMYTNIERVEHFMFSENAGGKIRFFNPYEITVRSFLFDNPITKFIPLERIDAEKALVKGTFDFLHVFIGFGKINREFLKQSIAVNQILGIDYHALVIDKDIKDSQSIFMNQCRGIFAGGEDKDNEKYFPAPKEKYRIEFMECSALSREMYDTVINRVKNADASSVIVALGDVQLSAEIAMEFRQRCYEERIKEGIALFTHTKYFSPIIAEDVLNGEAAIRIEPFGFEDAILTFDHIENGDMDLLAKHIAVNYAGTGIKDPAEKIDELINLKWGKIGNFKRESNISAALSIRIKLNMMGFDLVYDKPEIQDASEKWRQVYGFPQAQKLREAEELERDADGKIADTIRNNLARLEHQRWNAFHFVRGWAPMPKDMVRADLRQNRQTKEHACITTFEGLDELTKLQAELKCKDNPNLDYPTTLKKIDTMHYDCDLMDCLEGNLKNTKYKIVSWADR</sequence>
<dbReference type="AlphaFoldDB" id="F5YC39"/>
<dbReference type="STRING" id="545695.TREAZ_1759"/>
<reference evidence="3" key="1">
    <citation type="submission" date="2009-12" db="EMBL/GenBank/DDBJ databases">
        <title>Complete sequence of Treponema azotonutricium strain ZAS-9.</title>
        <authorList>
            <person name="Tetu S.G."/>
            <person name="Matson E."/>
            <person name="Ren Q."/>
            <person name="Seshadri R."/>
            <person name="Elbourne L."/>
            <person name="Hassan K.A."/>
            <person name="Durkin A."/>
            <person name="Radune D."/>
            <person name="Mohamoud Y."/>
            <person name="Shay R."/>
            <person name="Jin S."/>
            <person name="Zhang X."/>
            <person name="Lucey K."/>
            <person name="Ballor N.R."/>
            <person name="Ottesen E."/>
            <person name="Rosenthal R."/>
            <person name="Allen A."/>
            <person name="Leadbetter J.R."/>
            <person name="Paulsen I.T."/>
        </authorList>
    </citation>
    <scope>NUCLEOTIDE SEQUENCE [LARGE SCALE GENOMIC DNA]</scope>
    <source>
        <strain evidence="3">ATCC BAA-888 / DSM 13862 / ZAS-9</strain>
    </source>
</reference>
<dbReference type="Gene3D" id="6.20.350.10">
    <property type="match status" value="1"/>
</dbReference>
<evidence type="ECO:0000313" key="2">
    <source>
        <dbReference type="EMBL" id="AEF80211.1"/>
    </source>
</evidence>
<keyword evidence="1" id="KW-0812">Transmembrane</keyword>
<evidence type="ECO:0000313" key="3">
    <source>
        <dbReference type="Proteomes" id="UP000009222"/>
    </source>
</evidence>
<dbReference type="HOGENOM" id="CLU_391248_0_0_12"/>
<dbReference type="Proteomes" id="UP000009222">
    <property type="component" value="Chromosome"/>
</dbReference>
<protein>
    <recommendedName>
        <fullName evidence="4">Ryanodine receptor Ryr domain-containing protein</fullName>
    </recommendedName>
</protein>
<organism evidence="2 3">
    <name type="scientific">Leadbettera azotonutricia (strain ATCC BAA-888 / DSM 13862 / ZAS-9)</name>
    <name type="common">Treponema azotonutricium</name>
    <dbReference type="NCBI Taxonomy" id="545695"/>
    <lineage>
        <taxon>Bacteria</taxon>
        <taxon>Pseudomonadati</taxon>
        <taxon>Spirochaetota</taxon>
        <taxon>Spirochaetia</taxon>
        <taxon>Spirochaetales</taxon>
        <taxon>Breznakiellaceae</taxon>
        <taxon>Leadbettera</taxon>
    </lineage>
</organism>